<name>A0A842G0W9_9LIST</name>
<reference evidence="2 3" key="1">
    <citation type="submission" date="2020-03" db="EMBL/GenBank/DDBJ databases">
        <title>Soil Listeria distribution.</title>
        <authorList>
            <person name="Liao J."/>
            <person name="Wiedmann M."/>
        </authorList>
    </citation>
    <scope>NUCLEOTIDE SEQUENCE [LARGE SCALE GENOMIC DNA]</scope>
    <source>
        <strain evidence="2 3">FSL L7-0051</strain>
    </source>
</reference>
<accession>A0A842G0W9</accession>
<feature type="domain" description="Siphovirus-type tail component RIFT-related" evidence="1">
    <location>
        <begin position="31"/>
        <end position="132"/>
    </location>
</feature>
<dbReference type="InterPro" id="IPR008841">
    <property type="entry name" value="Siphovirus-type_tail_N"/>
</dbReference>
<evidence type="ECO:0000259" key="1">
    <source>
        <dbReference type="Pfam" id="PF05709"/>
    </source>
</evidence>
<evidence type="ECO:0000313" key="2">
    <source>
        <dbReference type="EMBL" id="MBC2293769.1"/>
    </source>
</evidence>
<comment type="caution">
    <text evidence="2">The sequence shown here is derived from an EMBL/GenBank/DDBJ whole genome shotgun (WGS) entry which is preliminary data.</text>
</comment>
<dbReference type="Gene3D" id="2.40.30.200">
    <property type="match status" value="1"/>
</dbReference>
<dbReference type="EMBL" id="JAARZT010000020">
    <property type="protein sequence ID" value="MBC2293769.1"/>
    <property type="molecule type" value="Genomic_DNA"/>
</dbReference>
<dbReference type="Pfam" id="PF05709">
    <property type="entry name" value="Sipho_tail"/>
    <property type="match status" value="1"/>
</dbReference>
<sequence length="244" mass="28059">MERVLKVPNYFEFAGRKSTEFGMRILADRSFPIPERDVQRIEAPGISGDNFVDQGRFKNITMDYPVNIYAYNDLTIAQICGELSKWLRGRQGYNKLFDTVDERYYRYAQCFATPDVKDVNTRFGNNSISFDCKPYKYAITGSQTFVVSQNGRLQNVEIFPSLPVITIYGNGDINFFVNNYKVVLKGIQGQITIDSERQIAYKPGTLLNNKVNTYPFPQLDVGENRFTWTGNVTKVEVTPNWRTI</sequence>
<proteinExistence type="predicted"/>
<protein>
    <recommendedName>
        <fullName evidence="1">Siphovirus-type tail component RIFT-related domain-containing protein</fullName>
    </recommendedName>
</protein>
<gene>
    <name evidence="2" type="ORF">HCC36_11065</name>
</gene>
<dbReference type="RefSeq" id="WP_185629534.1">
    <property type="nucleotide sequence ID" value="NZ_JAARZT010000020.1"/>
</dbReference>
<dbReference type="AlphaFoldDB" id="A0A842G0W9"/>
<organism evidence="2 3">
    <name type="scientific">Listeria booriae</name>
    <dbReference type="NCBI Taxonomy" id="1552123"/>
    <lineage>
        <taxon>Bacteria</taxon>
        <taxon>Bacillati</taxon>
        <taxon>Bacillota</taxon>
        <taxon>Bacilli</taxon>
        <taxon>Bacillales</taxon>
        <taxon>Listeriaceae</taxon>
        <taxon>Listeria</taxon>
    </lineage>
</organism>
<evidence type="ECO:0000313" key="3">
    <source>
        <dbReference type="Proteomes" id="UP000543005"/>
    </source>
</evidence>
<dbReference type="Proteomes" id="UP000543005">
    <property type="component" value="Unassembled WGS sequence"/>
</dbReference>